<accession>A0A928V2Z2</accession>
<reference evidence="2" key="1">
    <citation type="submission" date="2018-07" db="EMBL/GenBank/DDBJ databases">
        <title>Genome assembly of strain Ka43.</title>
        <authorList>
            <person name="Kukolya J."/>
            <person name="Nagy I."/>
            <person name="Horvath B."/>
            <person name="Toth A."/>
        </authorList>
    </citation>
    <scope>NUCLEOTIDE SEQUENCE</scope>
    <source>
        <strain evidence="2">KB43</strain>
    </source>
</reference>
<keyword evidence="3" id="KW-1185">Reference proteome</keyword>
<comment type="caution">
    <text evidence="2">The sequence shown here is derived from an EMBL/GenBank/DDBJ whole genome shotgun (WGS) entry which is preliminary data.</text>
</comment>
<dbReference type="Pfam" id="PF13466">
    <property type="entry name" value="STAS_2"/>
    <property type="match status" value="1"/>
</dbReference>
<proteinExistence type="predicted"/>
<dbReference type="PROSITE" id="PS50801">
    <property type="entry name" value="STAS"/>
    <property type="match status" value="1"/>
</dbReference>
<dbReference type="SUPFAM" id="SSF52091">
    <property type="entry name" value="SpoIIaa-like"/>
    <property type="match status" value="1"/>
</dbReference>
<dbReference type="InterPro" id="IPR002645">
    <property type="entry name" value="STAS_dom"/>
</dbReference>
<dbReference type="InterPro" id="IPR036513">
    <property type="entry name" value="STAS_dom_sf"/>
</dbReference>
<evidence type="ECO:0000313" key="3">
    <source>
        <dbReference type="Proteomes" id="UP000652567"/>
    </source>
</evidence>
<evidence type="ECO:0000313" key="2">
    <source>
        <dbReference type="EMBL" id="MBE8715986.1"/>
    </source>
</evidence>
<dbReference type="Proteomes" id="UP000652567">
    <property type="component" value="Unassembled WGS sequence"/>
</dbReference>
<gene>
    <name evidence="2" type="ORF">C4F51_02145</name>
</gene>
<dbReference type="Gene3D" id="3.30.750.24">
    <property type="entry name" value="STAS domain"/>
    <property type="match status" value="1"/>
</dbReference>
<feature type="domain" description="STAS" evidence="1">
    <location>
        <begin position="13"/>
        <end position="77"/>
    </location>
</feature>
<evidence type="ECO:0000259" key="1">
    <source>
        <dbReference type="PROSITE" id="PS50801"/>
    </source>
</evidence>
<protein>
    <submittedName>
        <fullName evidence="2">STAS domain-containing protein</fullName>
    </submittedName>
</protein>
<dbReference type="AlphaFoldDB" id="A0A928V2Z2"/>
<organism evidence="2 3">
    <name type="scientific">Cellvibrio polysaccharolyticus</name>
    <dbReference type="NCBI Taxonomy" id="2082724"/>
    <lineage>
        <taxon>Bacteria</taxon>
        <taxon>Pseudomonadati</taxon>
        <taxon>Pseudomonadota</taxon>
        <taxon>Gammaproteobacteria</taxon>
        <taxon>Cellvibrionales</taxon>
        <taxon>Cellvibrionaceae</taxon>
        <taxon>Cellvibrio</taxon>
    </lineage>
</organism>
<dbReference type="EMBL" id="PRDL01000001">
    <property type="protein sequence ID" value="MBE8715986.1"/>
    <property type="molecule type" value="Genomic_DNA"/>
</dbReference>
<dbReference type="PANTHER" id="PTHR35849:SF2">
    <property type="entry name" value="BLR2341 PROTEIN"/>
    <property type="match status" value="1"/>
</dbReference>
<name>A0A928V2Z2_9GAMM</name>
<sequence length="107" mass="11352">MDETCKFDEEKGLLSVTGELTIYQVASVFEALRDAAASGALCEIDLTGVTEMDGAGLQLLIQAERLAGTQENPSLVLQKNTLIDELQQLTGTAPVVDTPAQSAEVLQ</sequence>
<dbReference type="RefSeq" id="WP_193906747.1">
    <property type="nucleotide sequence ID" value="NZ_PRDL01000001.1"/>
</dbReference>
<dbReference type="InterPro" id="IPR052746">
    <property type="entry name" value="MlaB_ABC_Transporter"/>
</dbReference>
<dbReference type="PANTHER" id="PTHR35849">
    <property type="entry name" value="BLR2341 PROTEIN"/>
    <property type="match status" value="1"/>
</dbReference>
<dbReference type="InterPro" id="IPR058548">
    <property type="entry name" value="MlaB-like_STAS"/>
</dbReference>